<dbReference type="Proteomes" id="UP000269945">
    <property type="component" value="Unassembled WGS sequence"/>
</dbReference>
<keyword evidence="2" id="KW-1185">Reference proteome</keyword>
<evidence type="ECO:0000313" key="1">
    <source>
        <dbReference type="EMBL" id="VCW84415.1"/>
    </source>
</evidence>
<comment type="caution">
    <text evidence="1">The sequence shown here is derived from an EMBL/GenBank/DDBJ whole genome shotgun (WGS) entry which is preliminary data.</text>
</comment>
<accession>A0A9X9Q0E0</accession>
<proteinExistence type="predicted"/>
<protein>
    <submittedName>
        <fullName evidence="1">Uncharacterized protein</fullName>
    </submittedName>
</protein>
<gene>
    <name evidence="1" type="ORF">BN2614_LOCUS1</name>
</gene>
<organism evidence="1 2">
    <name type="scientific">Gulo gulo</name>
    <name type="common">Wolverine</name>
    <name type="synonym">Gluton</name>
    <dbReference type="NCBI Taxonomy" id="48420"/>
    <lineage>
        <taxon>Eukaryota</taxon>
        <taxon>Metazoa</taxon>
        <taxon>Chordata</taxon>
        <taxon>Craniata</taxon>
        <taxon>Vertebrata</taxon>
        <taxon>Euteleostomi</taxon>
        <taxon>Mammalia</taxon>
        <taxon>Eutheria</taxon>
        <taxon>Laurasiatheria</taxon>
        <taxon>Carnivora</taxon>
        <taxon>Caniformia</taxon>
        <taxon>Musteloidea</taxon>
        <taxon>Mustelidae</taxon>
        <taxon>Guloninae</taxon>
        <taxon>Gulo</taxon>
    </lineage>
</organism>
<dbReference type="EMBL" id="CYRY02014217">
    <property type="protein sequence ID" value="VCW84415.1"/>
    <property type="molecule type" value="Genomic_DNA"/>
</dbReference>
<sequence>MVEETLILKMEQIKENHEAKKKKKEIISSNIIIIFWDPFR</sequence>
<dbReference type="AlphaFoldDB" id="A0A9X9Q0E0"/>
<reference evidence="1 2" key="1">
    <citation type="submission" date="2018-10" db="EMBL/GenBank/DDBJ databases">
        <authorList>
            <person name="Ekblom R."/>
            <person name="Jareborg N."/>
        </authorList>
    </citation>
    <scope>NUCLEOTIDE SEQUENCE [LARGE SCALE GENOMIC DNA]</scope>
    <source>
        <tissue evidence="1">Muscle</tissue>
    </source>
</reference>
<name>A0A9X9Q0E0_GULGU</name>
<evidence type="ECO:0000313" key="2">
    <source>
        <dbReference type="Proteomes" id="UP000269945"/>
    </source>
</evidence>